<comment type="similarity">
    <text evidence="3">Belongs to the ku70 family.</text>
</comment>
<dbReference type="InterPro" id="IPR006165">
    <property type="entry name" value="Ku70"/>
</dbReference>
<keyword evidence="8" id="KW-0227">DNA damage</keyword>
<protein>
    <recommendedName>
        <fullName evidence="5">ATP-dependent DNA helicase II subunit 1</fullName>
        <ecNumber evidence="4">3.6.4.12</ecNumber>
    </recommendedName>
    <alternativeName>
        <fullName evidence="17">ATP-dependent DNA helicase II subunit Ku70</fullName>
    </alternativeName>
</protein>
<keyword evidence="12" id="KW-0779">Telomere</keyword>
<keyword evidence="11" id="KW-0067">ATP-binding</keyword>
<dbReference type="InterPro" id="IPR016194">
    <property type="entry name" value="SPOC-like_C_dom_sf"/>
</dbReference>
<dbReference type="InterPro" id="IPR047087">
    <property type="entry name" value="KU70_core_dom"/>
</dbReference>
<keyword evidence="13" id="KW-0238">DNA-binding</keyword>
<dbReference type="Gene3D" id="4.10.970.10">
    <property type="entry name" value="Ku70, bridge and pillars"/>
    <property type="match status" value="1"/>
</dbReference>
<evidence type="ECO:0000256" key="6">
    <source>
        <dbReference type="ARBA" id="ARBA00022454"/>
    </source>
</evidence>
<comment type="caution">
    <text evidence="20">The sequence shown here is derived from an EMBL/GenBank/DDBJ whole genome shotgun (WGS) entry which is preliminary data.</text>
</comment>
<dbReference type="Pfam" id="PF03730">
    <property type="entry name" value="Ku_C"/>
    <property type="match status" value="1"/>
</dbReference>
<name>A0A0J9XI50_GEOCN</name>
<evidence type="ECO:0000313" key="21">
    <source>
        <dbReference type="Proteomes" id="UP000242525"/>
    </source>
</evidence>
<dbReference type="GO" id="GO:0006303">
    <property type="term" value="P:double-strand break repair via nonhomologous end joining"/>
    <property type="evidence" value="ECO:0007669"/>
    <property type="project" value="InterPro"/>
</dbReference>
<dbReference type="EMBL" id="CCBN010000019">
    <property type="protein sequence ID" value="CDO57249.1"/>
    <property type="molecule type" value="Genomic_DNA"/>
</dbReference>
<keyword evidence="21" id="KW-1185">Reference proteome</keyword>
<evidence type="ECO:0000256" key="17">
    <source>
        <dbReference type="ARBA" id="ARBA00031811"/>
    </source>
</evidence>
<evidence type="ECO:0000256" key="2">
    <source>
        <dbReference type="ARBA" id="ARBA00004574"/>
    </source>
</evidence>
<dbReference type="Pfam" id="PF03731">
    <property type="entry name" value="Ku_N"/>
    <property type="match status" value="1"/>
</dbReference>
<dbReference type="AlphaFoldDB" id="A0A0J9XI50"/>
<dbReference type="STRING" id="1173061.A0A0J9XI50"/>
<accession>A0A0J9XI50</accession>
<dbReference type="NCBIfam" id="TIGR00578">
    <property type="entry name" value="ku70"/>
    <property type="match status" value="1"/>
</dbReference>
<feature type="domain" description="Ku" evidence="19">
    <location>
        <begin position="300"/>
        <end position="439"/>
    </location>
</feature>
<evidence type="ECO:0000256" key="10">
    <source>
        <dbReference type="ARBA" id="ARBA00022806"/>
    </source>
</evidence>
<dbReference type="InterPro" id="IPR027388">
    <property type="entry name" value="Ku70_bridge/pillars_dom_sf"/>
</dbReference>
<dbReference type="SUPFAM" id="SSF53300">
    <property type="entry name" value="vWA-like"/>
    <property type="match status" value="1"/>
</dbReference>
<comment type="subcellular location">
    <subcellularLocation>
        <location evidence="2">Chromosome</location>
        <location evidence="2">Telomere</location>
    </subcellularLocation>
    <subcellularLocation>
        <location evidence="1">Nucleus</location>
    </subcellularLocation>
</comment>
<dbReference type="GO" id="GO:0043564">
    <property type="term" value="C:Ku70:Ku80 complex"/>
    <property type="evidence" value="ECO:0007669"/>
    <property type="project" value="InterPro"/>
</dbReference>
<dbReference type="Gene3D" id="3.40.50.410">
    <property type="entry name" value="von Willebrand factor, type A domain"/>
    <property type="match status" value="1"/>
</dbReference>
<dbReference type="GO" id="GO:0006310">
    <property type="term" value="P:DNA recombination"/>
    <property type="evidence" value="ECO:0007669"/>
    <property type="project" value="UniProtKB-KW"/>
</dbReference>
<dbReference type="PANTHER" id="PTHR12604:SF2">
    <property type="entry name" value="X-RAY REPAIR CROSS-COMPLEMENTING PROTEIN 6"/>
    <property type="match status" value="1"/>
</dbReference>
<evidence type="ECO:0000313" key="20">
    <source>
        <dbReference type="EMBL" id="CDO57249.1"/>
    </source>
</evidence>
<dbReference type="GO" id="GO:0005524">
    <property type="term" value="F:ATP binding"/>
    <property type="evidence" value="ECO:0007669"/>
    <property type="project" value="UniProtKB-KW"/>
</dbReference>
<dbReference type="GO" id="GO:0000723">
    <property type="term" value="P:telomere maintenance"/>
    <property type="evidence" value="ECO:0007669"/>
    <property type="project" value="InterPro"/>
</dbReference>
<evidence type="ECO:0000256" key="7">
    <source>
        <dbReference type="ARBA" id="ARBA00022741"/>
    </source>
</evidence>
<evidence type="ECO:0000256" key="5">
    <source>
        <dbReference type="ARBA" id="ARBA00021796"/>
    </source>
</evidence>
<dbReference type="Pfam" id="PF02735">
    <property type="entry name" value="Ku"/>
    <property type="match status" value="1"/>
</dbReference>
<dbReference type="InterPro" id="IPR006164">
    <property type="entry name" value="DNA_bd_Ku70/Ku80"/>
</dbReference>
<evidence type="ECO:0000256" key="4">
    <source>
        <dbReference type="ARBA" id="ARBA00012551"/>
    </source>
</evidence>
<dbReference type="InterPro" id="IPR005161">
    <property type="entry name" value="Ku_N"/>
</dbReference>
<evidence type="ECO:0000256" key="18">
    <source>
        <dbReference type="SAM" id="MobiDB-lite"/>
    </source>
</evidence>
<reference evidence="20" key="1">
    <citation type="submission" date="2014-03" db="EMBL/GenBank/DDBJ databases">
        <authorList>
            <person name="Casaregola S."/>
        </authorList>
    </citation>
    <scope>NUCLEOTIDE SEQUENCE [LARGE SCALE GENOMIC DNA]</scope>
    <source>
        <strain evidence="20">CLIB 918</strain>
    </source>
</reference>
<dbReference type="GO" id="GO:0003678">
    <property type="term" value="F:DNA helicase activity"/>
    <property type="evidence" value="ECO:0007669"/>
    <property type="project" value="UniProtKB-EC"/>
</dbReference>
<evidence type="ECO:0000256" key="9">
    <source>
        <dbReference type="ARBA" id="ARBA00022801"/>
    </source>
</evidence>
<evidence type="ECO:0000256" key="16">
    <source>
        <dbReference type="ARBA" id="ARBA00023242"/>
    </source>
</evidence>
<dbReference type="Proteomes" id="UP000242525">
    <property type="component" value="Unassembled WGS sequence"/>
</dbReference>
<dbReference type="GO" id="GO:0000781">
    <property type="term" value="C:chromosome, telomeric region"/>
    <property type="evidence" value="ECO:0007669"/>
    <property type="project" value="UniProtKB-SubCell"/>
</dbReference>
<dbReference type="PIRSF" id="PIRSF003033">
    <property type="entry name" value="Ku70"/>
    <property type="match status" value="1"/>
</dbReference>
<keyword evidence="6" id="KW-0158">Chromosome</keyword>
<dbReference type="SMART" id="SM00559">
    <property type="entry name" value="Ku78"/>
    <property type="match status" value="1"/>
</dbReference>
<dbReference type="OrthoDB" id="3249161at2759"/>
<keyword evidence="16" id="KW-0539">Nucleus</keyword>
<evidence type="ECO:0000256" key="15">
    <source>
        <dbReference type="ARBA" id="ARBA00023204"/>
    </source>
</evidence>
<dbReference type="CDD" id="cd00788">
    <property type="entry name" value="KU70"/>
    <property type="match status" value="1"/>
</dbReference>
<evidence type="ECO:0000256" key="12">
    <source>
        <dbReference type="ARBA" id="ARBA00022895"/>
    </source>
</evidence>
<keyword evidence="10" id="KW-0347">Helicase</keyword>
<dbReference type="GO" id="GO:0042162">
    <property type="term" value="F:telomeric DNA binding"/>
    <property type="evidence" value="ECO:0007669"/>
    <property type="project" value="InterPro"/>
</dbReference>
<keyword evidence="15" id="KW-0234">DNA repair</keyword>
<dbReference type="InterPro" id="IPR005160">
    <property type="entry name" value="Ku_C"/>
</dbReference>
<evidence type="ECO:0000259" key="19">
    <source>
        <dbReference type="SMART" id="SM00559"/>
    </source>
</evidence>
<evidence type="ECO:0000256" key="8">
    <source>
        <dbReference type="ARBA" id="ARBA00022763"/>
    </source>
</evidence>
<dbReference type="GO" id="GO:0003690">
    <property type="term" value="F:double-stranded DNA binding"/>
    <property type="evidence" value="ECO:0007669"/>
    <property type="project" value="TreeGrafter"/>
</dbReference>
<proteinExistence type="inferred from homology"/>
<organism evidence="20 21">
    <name type="scientific">Geotrichum candidum</name>
    <name type="common">Oospora lactis</name>
    <name type="synonym">Dipodascus geotrichum</name>
    <dbReference type="NCBI Taxonomy" id="1173061"/>
    <lineage>
        <taxon>Eukaryota</taxon>
        <taxon>Fungi</taxon>
        <taxon>Dikarya</taxon>
        <taxon>Ascomycota</taxon>
        <taxon>Saccharomycotina</taxon>
        <taxon>Dipodascomycetes</taxon>
        <taxon>Dipodascales</taxon>
        <taxon>Dipodascaceae</taxon>
        <taxon>Geotrichum</taxon>
    </lineage>
</organism>
<gene>
    <name evidence="20" type="ORF">BN980_GECA19s02155g</name>
</gene>
<feature type="region of interest" description="Disordered" evidence="18">
    <location>
        <begin position="526"/>
        <end position="545"/>
    </location>
</feature>
<evidence type="ECO:0000256" key="11">
    <source>
        <dbReference type="ARBA" id="ARBA00022840"/>
    </source>
</evidence>
<dbReference type="EC" id="3.6.4.12" evidence="4"/>
<sequence length="599" mass="67480">MENKSWDLDIGQLDTPDSVYDYEFLDHKDALLYVIEVDSYMLKSSNEITPLEIVLQTVYEAIIDRVMSSPTDACGILLFGLEGKTESGMEGCKVLLDLAIPTVDGLRQIKELIKDIASLKVNTTNTNSASIANVLFLANQQFSQSPTKYFSRRILFITSNDRPNIDKPSKTAAITRAKDLGDIGISFIPYFLSGESKFDPSLFYEDLFYAIPSIRWDDGVSEMNTVDGLGELKNAISALKAIKRALFTNYIELTPGVKIGVKGYKIYSKTMPVKTTQACRVGNQYRFVERKSINVGVDTGKTLEPQEIRKTFKFGPNYLQFLPEQISEIRSIGDPIIKLIGFKPSSSVEWMYNVNSSYFLYPTEDNFVGSVRSFTSLVKSLWKTNKVAIVWAIFRRNSSGRMGALIPSVSENEPQGLHFVSLPFSDDIRDVPPFEANNKPPQELINPLTSIVRKLTMPNGYQSERYPNPLLMWFNRVIQAAALDELPMAVDDKTLPKFKSINTRAGHFIEEWNLNLDSVETKTTLKRTSEESQMNSNNESKHRKLDDPDQIKLLYETGKLNKLTVAVLSSFLNGNGISTSNLRKPQLIEAVNDFFANQK</sequence>
<evidence type="ECO:0000256" key="1">
    <source>
        <dbReference type="ARBA" id="ARBA00004123"/>
    </source>
</evidence>
<evidence type="ECO:0000256" key="14">
    <source>
        <dbReference type="ARBA" id="ARBA00023172"/>
    </source>
</evidence>
<evidence type="ECO:0000256" key="3">
    <source>
        <dbReference type="ARBA" id="ARBA00005240"/>
    </source>
</evidence>
<evidence type="ECO:0000256" key="13">
    <source>
        <dbReference type="ARBA" id="ARBA00023125"/>
    </source>
</evidence>
<dbReference type="GO" id="GO:0003684">
    <property type="term" value="F:damaged DNA binding"/>
    <property type="evidence" value="ECO:0007669"/>
    <property type="project" value="InterPro"/>
</dbReference>
<dbReference type="Gene3D" id="1.10.1600.10">
    <property type="match status" value="1"/>
</dbReference>
<keyword evidence="14" id="KW-0233">DNA recombination</keyword>
<dbReference type="Gene3D" id="2.40.290.10">
    <property type="match status" value="1"/>
</dbReference>
<dbReference type="SUPFAM" id="SSF100939">
    <property type="entry name" value="SPOC domain-like"/>
    <property type="match status" value="1"/>
</dbReference>
<dbReference type="GO" id="GO:0016787">
    <property type="term" value="F:hydrolase activity"/>
    <property type="evidence" value="ECO:0007669"/>
    <property type="project" value="UniProtKB-KW"/>
</dbReference>
<keyword evidence="7" id="KW-0547">Nucleotide-binding</keyword>
<dbReference type="InterPro" id="IPR036465">
    <property type="entry name" value="vWFA_dom_sf"/>
</dbReference>
<keyword evidence="9" id="KW-0378">Hydrolase</keyword>
<dbReference type="PANTHER" id="PTHR12604">
    <property type="entry name" value="KU AUTOANTIGEN DNA HELICASE"/>
    <property type="match status" value="1"/>
</dbReference>